<evidence type="ECO:0000313" key="3">
    <source>
        <dbReference type="Proteomes" id="UP000241986"/>
    </source>
</evidence>
<dbReference type="AlphaFoldDB" id="A0A2T4MVC6"/>
<reference evidence="2 3" key="1">
    <citation type="submission" date="2018-03" db="EMBL/GenBank/DDBJ databases">
        <title>Aeromonas veronii whole genome sequencing and analysis.</title>
        <authorList>
            <person name="Xie H."/>
            <person name="Liu T."/>
            <person name="Wang K."/>
        </authorList>
    </citation>
    <scope>NUCLEOTIDE SEQUENCE [LARGE SCALE GENOMIC DNA]</scope>
    <source>
        <strain evidence="2 3">XH.VA.1</strain>
    </source>
</reference>
<dbReference type="PANTHER" id="PTHR34985">
    <property type="entry name" value="SLR0554 PROTEIN"/>
    <property type="match status" value="1"/>
</dbReference>
<feature type="domain" description="Virulence-associated protein E-like" evidence="1">
    <location>
        <begin position="40"/>
        <end position="268"/>
    </location>
</feature>
<evidence type="ECO:0000313" key="2">
    <source>
        <dbReference type="EMBL" id="PTH78541.1"/>
    </source>
</evidence>
<dbReference type="EMBL" id="PZKL01000057">
    <property type="protein sequence ID" value="PTH78541.1"/>
    <property type="molecule type" value="Genomic_DNA"/>
</dbReference>
<dbReference type="Proteomes" id="UP000241986">
    <property type="component" value="Unassembled WGS sequence"/>
</dbReference>
<accession>A0A2T4MVC6</accession>
<comment type="caution">
    <text evidence="2">The sequence shown here is derived from an EMBL/GenBank/DDBJ whole genome shotgun (WGS) entry which is preliminary data.</text>
</comment>
<dbReference type="InterPro" id="IPR007936">
    <property type="entry name" value="VapE-like_dom"/>
</dbReference>
<name>A0A2T4MVC6_AERVE</name>
<dbReference type="PANTHER" id="PTHR34985:SF1">
    <property type="entry name" value="SLR0554 PROTEIN"/>
    <property type="match status" value="1"/>
</dbReference>
<evidence type="ECO:0000259" key="1">
    <source>
        <dbReference type="Pfam" id="PF05272"/>
    </source>
</evidence>
<proteinExistence type="predicted"/>
<gene>
    <name evidence="2" type="ORF">DAA48_24260</name>
</gene>
<protein>
    <submittedName>
        <fullName evidence="2">ATPase</fullName>
    </submittedName>
</protein>
<sequence length="351" mass="39159">MIDACQRFGLPDQAIDDHLTALCENHSYHPVREWLDAGGVWDGQDRVTGVIQTLRASDPHYAQQVMKPWLVGCVAALYEKRFSSKLVPVLQGAQSFRKSAWINRVCGVIAGAVGDGSINPANADDVRRVCSHWVNELAELESTTRHEAGCLKAFITHNEDKFRVPYARDFTIKSRQTSFIGTVNGTEFLKDQTGNARFAVIEMAEPAMIDNLNWFLGWEWKAGRITLEQPEQLRQFWLQVKTLYDAGESWFLDDATSQQAATVNESHTDKGPYYMAIVERHISRPAQTTAWLTPSAICKLHGDRAGLNTQYGKALRLLAGEGLIGCRPARGGRTEYQIGVTIAELALLNKP</sequence>
<organism evidence="2 3">
    <name type="scientific">Aeromonas veronii</name>
    <dbReference type="NCBI Taxonomy" id="654"/>
    <lineage>
        <taxon>Bacteria</taxon>
        <taxon>Pseudomonadati</taxon>
        <taxon>Pseudomonadota</taxon>
        <taxon>Gammaproteobacteria</taxon>
        <taxon>Aeromonadales</taxon>
        <taxon>Aeromonadaceae</taxon>
        <taxon>Aeromonas</taxon>
    </lineage>
</organism>
<dbReference type="Pfam" id="PF05272">
    <property type="entry name" value="VapE-like_dom"/>
    <property type="match status" value="1"/>
</dbReference>